<dbReference type="GO" id="GO:0016791">
    <property type="term" value="F:phosphatase activity"/>
    <property type="evidence" value="ECO:0007669"/>
    <property type="project" value="TreeGrafter"/>
</dbReference>
<keyword evidence="6" id="KW-1185">Reference proteome</keyword>
<evidence type="ECO:0000313" key="5">
    <source>
        <dbReference type="EMBL" id="ABK16494.1"/>
    </source>
</evidence>
<keyword evidence="3 5" id="KW-0378">Hydrolase</keyword>
<dbReference type="InterPro" id="IPR051400">
    <property type="entry name" value="HAD-like_hydrolase"/>
</dbReference>
<dbReference type="KEGG" id="sfu:Sfum_0796"/>
<accession>A0LGE2</accession>
<evidence type="ECO:0000256" key="3">
    <source>
        <dbReference type="ARBA" id="ARBA00022801"/>
    </source>
</evidence>
<dbReference type="SUPFAM" id="SSF56784">
    <property type="entry name" value="HAD-like"/>
    <property type="match status" value="1"/>
</dbReference>
<evidence type="ECO:0000256" key="2">
    <source>
        <dbReference type="ARBA" id="ARBA00022723"/>
    </source>
</evidence>
<gene>
    <name evidence="5" type="ordered locus">Sfum_0796</name>
</gene>
<dbReference type="InterPro" id="IPR023214">
    <property type="entry name" value="HAD_sf"/>
</dbReference>
<protein>
    <submittedName>
        <fullName evidence="5">HAD-superfamily hydrolase, subfamily IA, variant 3</fullName>
    </submittedName>
</protein>
<dbReference type="Pfam" id="PF00702">
    <property type="entry name" value="Hydrolase"/>
    <property type="match status" value="1"/>
</dbReference>
<proteinExistence type="predicted"/>
<dbReference type="InterPro" id="IPR006439">
    <property type="entry name" value="HAD-SF_hydro_IA"/>
</dbReference>
<reference evidence="5 6" key="1">
    <citation type="submission" date="2006-10" db="EMBL/GenBank/DDBJ databases">
        <title>Complete sequence of Syntrophobacter fumaroxidans MPOB.</title>
        <authorList>
            <consortium name="US DOE Joint Genome Institute"/>
            <person name="Copeland A."/>
            <person name="Lucas S."/>
            <person name="Lapidus A."/>
            <person name="Barry K."/>
            <person name="Detter J.C."/>
            <person name="Glavina del Rio T."/>
            <person name="Hammon N."/>
            <person name="Israni S."/>
            <person name="Pitluck S."/>
            <person name="Goltsman E.G."/>
            <person name="Martinez M."/>
            <person name="Schmutz J."/>
            <person name="Larimer F."/>
            <person name="Land M."/>
            <person name="Hauser L."/>
            <person name="Kyrpides N."/>
            <person name="Kim E."/>
            <person name="Boone D.R."/>
            <person name="Brockman F."/>
            <person name="Culley D."/>
            <person name="Ferry J."/>
            <person name="Gunsalus R."/>
            <person name="McInerney M.J."/>
            <person name="Morrison M."/>
            <person name="Plugge C."/>
            <person name="Rohlin L."/>
            <person name="Scholten J."/>
            <person name="Sieber J."/>
            <person name="Stams A.J.M."/>
            <person name="Worm P."/>
            <person name="Henstra A.M."/>
            <person name="Richardson P."/>
        </authorList>
    </citation>
    <scope>NUCLEOTIDE SEQUENCE [LARGE SCALE GENOMIC DNA]</scope>
    <source>
        <strain evidence="6">DSM 10017 / MPOB</strain>
    </source>
</reference>
<dbReference type="GO" id="GO:0044281">
    <property type="term" value="P:small molecule metabolic process"/>
    <property type="evidence" value="ECO:0007669"/>
    <property type="project" value="UniProtKB-ARBA"/>
</dbReference>
<organism evidence="5 6">
    <name type="scientific">Syntrophobacter fumaroxidans (strain DSM 10017 / MPOB)</name>
    <dbReference type="NCBI Taxonomy" id="335543"/>
    <lineage>
        <taxon>Bacteria</taxon>
        <taxon>Pseudomonadati</taxon>
        <taxon>Thermodesulfobacteriota</taxon>
        <taxon>Syntrophobacteria</taxon>
        <taxon>Syntrophobacterales</taxon>
        <taxon>Syntrophobacteraceae</taxon>
        <taxon>Syntrophobacter</taxon>
    </lineage>
</organism>
<evidence type="ECO:0000313" key="6">
    <source>
        <dbReference type="Proteomes" id="UP000001784"/>
    </source>
</evidence>
<dbReference type="EMBL" id="CP000478">
    <property type="protein sequence ID" value="ABK16494.1"/>
    <property type="molecule type" value="Genomic_DNA"/>
</dbReference>
<dbReference type="GO" id="GO:0046872">
    <property type="term" value="F:metal ion binding"/>
    <property type="evidence" value="ECO:0007669"/>
    <property type="project" value="UniProtKB-KW"/>
</dbReference>
<dbReference type="NCBIfam" id="TIGR01549">
    <property type="entry name" value="HAD-SF-IA-v1"/>
    <property type="match status" value="1"/>
</dbReference>
<evidence type="ECO:0000256" key="1">
    <source>
        <dbReference type="ARBA" id="ARBA00001946"/>
    </source>
</evidence>
<dbReference type="Proteomes" id="UP000001784">
    <property type="component" value="Chromosome"/>
</dbReference>
<dbReference type="InterPro" id="IPR036412">
    <property type="entry name" value="HAD-like_sf"/>
</dbReference>
<keyword evidence="2" id="KW-0479">Metal-binding</keyword>
<dbReference type="NCBIfam" id="TIGR01509">
    <property type="entry name" value="HAD-SF-IA-v3"/>
    <property type="match status" value="1"/>
</dbReference>
<keyword evidence="4" id="KW-0460">Magnesium</keyword>
<dbReference type="RefSeq" id="WP_011697667.1">
    <property type="nucleotide sequence ID" value="NC_008554.1"/>
</dbReference>
<dbReference type="Gene3D" id="3.40.50.1000">
    <property type="entry name" value="HAD superfamily/HAD-like"/>
    <property type="match status" value="1"/>
</dbReference>
<comment type="cofactor">
    <cofactor evidence="1">
        <name>Mg(2+)</name>
        <dbReference type="ChEBI" id="CHEBI:18420"/>
    </cofactor>
</comment>
<dbReference type="eggNOG" id="COG1011">
    <property type="taxonomic scope" value="Bacteria"/>
</dbReference>
<dbReference type="PANTHER" id="PTHR46470:SF2">
    <property type="entry name" value="GLYCERALDEHYDE 3-PHOSPHATE PHOSPHATASE"/>
    <property type="match status" value="1"/>
</dbReference>
<evidence type="ECO:0000256" key="4">
    <source>
        <dbReference type="ARBA" id="ARBA00022842"/>
    </source>
</evidence>
<name>A0LGE2_SYNFM</name>
<dbReference type="HOGENOM" id="CLU_1303275_0_0_7"/>
<dbReference type="STRING" id="335543.Sfum_0796"/>
<dbReference type="InParanoid" id="A0LGE2"/>
<sequence precursor="true">MSSHTVFFDIGNTLATGLEISARRLLAAHLGLSEKETRRAGRLLMTCPATDPASLAAAVGECLPNREIAGIEAAVAAIWEEQFHCIRPVPGASALLEALKAEGCRLGIVSNTWHPAFIGFRRACPSVLDLFDSVTLSYREGCKKPSADIYRKALESVRADPLDCWMVGDSYELDVEPAQRAGMKTVWVLRRPEREPGALAQIINGCKEKPDLVVTGLDDLMDFHRKKVFAT</sequence>
<dbReference type="PANTHER" id="PTHR46470">
    <property type="entry name" value="N-ACYLNEURAMINATE-9-PHOSPHATASE"/>
    <property type="match status" value="1"/>
</dbReference>
<dbReference type="AlphaFoldDB" id="A0LGE2"/>